<dbReference type="Proteomes" id="UP000584824">
    <property type="component" value="Unassembled WGS sequence"/>
</dbReference>
<dbReference type="GO" id="GO:0003700">
    <property type="term" value="F:DNA-binding transcription factor activity"/>
    <property type="evidence" value="ECO:0007669"/>
    <property type="project" value="InterPro"/>
</dbReference>
<dbReference type="CDD" id="cd00090">
    <property type="entry name" value="HTH_ARSR"/>
    <property type="match status" value="1"/>
</dbReference>
<dbReference type="InterPro" id="IPR036388">
    <property type="entry name" value="WH-like_DNA-bd_sf"/>
</dbReference>
<dbReference type="AlphaFoldDB" id="A0A7W6JYP5"/>
<sequence>MQQADMISATDPEPLEDFRCQARKASDFLKALSHETRLLILCTLNDGEKTVSELEGSLGLQQAVVSQQLARLRADDLVKTRREGRQVFYRIGDPNVRLVVDALYQGFCASKGA</sequence>
<dbReference type="InterPro" id="IPR011991">
    <property type="entry name" value="ArsR-like_HTH"/>
</dbReference>
<feature type="domain" description="HTH arsR-type" evidence="4">
    <location>
        <begin position="15"/>
        <end position="111"/>
    </location>
</feature>
<gene>
    <name evidence="5" type="ORF">GGQ66_000527</name>
</gene>
<evidence type="ECO:0000313" key="6">
    <source>
        <dbReference type="Proteomes" id="UP000584824"/>
    </source>
</evidence>
<keyword evidence="2 5" id="KW-0238">DNA-binding</keyword>
<evidence type="ECO:0000313" key="5">
    <source>
        <dbReference type="EMBL" id="MBB4101999.1"/>
    </source>
</evidence>
<dbReference type="PANTHER" id="PTHR43132:SF2">
    <property type="entry name" value="ARSENICAL RESISTANCE OPERON REPRESSOR ARSR-RELATED"/>
    <property type="match status" value="1"/>
</dbReference>
<dbReference type="EMBL" id="JACIDU010000002">
    <property type="protein sequence ID" value="MBB4101999.1"/>
    <property type="molecule type" value="Genomic_DNA"/>
</dbReference>
<dbReference type="GO" id="GO:0003677">
    <property type="term" value="F:DNA binding"/>
    <property type="evidence" value="ECO:0007669"/>
    <property type="project" value="UniProtKB-KW"/>
</dbReference>
<evidence type="ECO:0000259" key="4">
    <source>
        <dbReference type="PROSITE" id="PS50987"/>
    </source>
</evidence>
<dbReference type="Gene3D" id="1.10.10.10">
    <property type="entry name" value="Winged helix-like DNA-binding domain superfamily/Winged helix DNA-binding domain"/>
    <property type="match status" value="1"/>
</dbReference>
<comment type="caution">
    <text evidence="5">The sequence shown here is derived from an EMBL/GenBank/DDBJ whole genome shotgun (WGS) entry which is preliminary data.</text>
</comment>
<dbReference type="InterPro" id="IPR036390">
    <property type="entry name" value="WH_DNA-bd_sf"/>
</dbReference>
<dbReference type="PRINTS" id="PR00778">
    <property type="entry name" value="HTHARSR"/>
</dbReference>
<dbReference type="NCBIfam" id="NF033788">
    <property type="entry name" value="HTH_metalloreg"/>
    <property type="match status" value="1"/>
</dbReference>
<keyword evidence="3" id="KW-0804">Transcription</keyword>
<evidence type="ECO:0000256" key="1">
    <source>
        <dbReference type="ARBA" id="ARBA00023015"/>
    </source>
</evidence>
<dbReference type="SUPFAM" id="SSF46785">
    <property type="entry name" value="Winged helix' DNA-binding domain"/>
    <property type="match status" value="1"/>
</dbReference>
<dbReference type="PROSITE" id="PS50987">
    <property type="entry name" value="HTH_ARSR_2"/>
    <property type="match status" value="1"/>
</dbReference>
<dbReference type="Pfam" id="PF01022">
    <property type="entry name" value="HTH_5"/>
    <property type="match status" value="1"/>
</dbReference>
<proteinExistence type="predicted"/>
<organism evidence="5 6">
    <name type="scientific">Allorhizobium borbori</name>
    <dbReference type="NCBI Taxonomy" id="485907"/>
    <lineage>
        <taxon>Bacteria</taxon>
        <taxon>Pseudomonadati</taxon>
        <taxon>Pseudomonadota</taxon>
        <taxon>Alphaproteobacteria</taxon>
        <taxon>Hyphomicrobiales</taxon>
        <taxon>Rhizobiaceae</taxon>
        <taxon>Rhizobium/Agrobacterium group</taxon>
        <taxon>Allorhizobium</taxon>
    </lineage>
</organism>
<evidence type="ECO:0000256" key="2">
    <source>
        <dbReference type="ARBA" id="ARBA00023125"/>
    </source>
</evidence>
<dbReference type="PANTHER" id="PTHR43132">
    <property type="entry name" value="ARSENICAL RESISTANCE OPERON REPRESSOR ARSR-RELATED"/>
    <property type="match status" value="1"/>
</dbReference>
<evidence type="ECO:0000256" key="3">
    <source>
        <dbReference type="ARBA" id="ARBA00023163"/>
    </source>
</evidence>
<keyword evidence="6" id="KW-1185">Reference proteome</keyword>
<dbReference type="InterPro" id="IPR051011">
    <property type="entry name" value="Metal_resp_trans_reg"/>
</dbReference>
<reference evidence="5 6" key="1">
    <citation type="submission" date="2020-08" db="EMBL/GenBank/DDBJ databases">
        <title>Genomic Encyclopedia of Type Strains, Phase IV (KMG-IV): sequencing the most valuable type-strain genomes for metagenomic binning, comparative biology and taxonomic classification.</title>
        <authorList>
            <person name="Goeker M."/>
        </authorList>
    </citation>
    <scope>NUCLEOTIDE SEQUENCE [LARGE SCALE GENOMIC DNA]</scope>
    <source>
        <strain evidence="5 6">DSM 26385</strain>
    </source>
</reference>
<name>A0A7W6JYP5_9HYPH</name>
<dbReference type="SMART" id="SM00418">
    <property type="entry name" value="HTH_ARSR"/>
    <property type="match status" value="1"/>
</dbReference>
<dbReference type="InterPro" id="IPR001845">
    <property type="entry name" value="HTH_ArsR_DNA-bd_dom"/>
</dbReference>
<keyword evidence="1" id="KW-0805">Transcription regulation</keyword>
<protein>
    <submittedName>
        <fullName evidence="5">DNA-binding transcriptional ArsR family regulator</fullName>
    </submittedName>
</protein>
<accession>A0A7W6JYP5</accession>